<proteinExistence type="inferred from homology"/>
<evidence type="ECO:0000256" key="2">
    <source>
        <dbReference type="ARBA" id="ARBA00023235"/>
    </source>
</evidence>
<evidence type="ECO:0000256" key="3">
    <source>
        <dbReference type="PIRSR" id="PIRSR618191-1"/>
    </source>
</evidence>
<gene>
    <name evidence="6" type="ORF">EA344_11840</name>
</gene>
<dbReference type="Gene3D" id="3.30.429.10">
    <property type="entry name" value="Macrophage Migration Inhibitory Factor"/>
    <property type="match status" value="1"/>
</dbReference>
<dbReference type="NCBIfam" id="TIGR00013">
    <property type="entry name" value="taut"/>
    <property type="match status" value="1"/>
</dbReference>
<name>A0A651DHR3_9BACI</name>
<dbReference type="InterPro" id="IPR004370">
    <property type="entry name" value="4-OT-like_dom"/>
</dbReference>
<dbReference type="EC" id="5.3.2.-" evidence="4"/>
<dbReference type="GO" id="GO:0016853">
    <property type="term" value="F:isomerase activity"/>
    <property type="evidence" value="ECO:0007669"/>
    <property type="project" value="UniProtKB-UniRule"/>
</dbReference>
<dbReference type="InterPro" id="IPR014347">
    <property type="entry name" value="Tautomerase/MIF_sf"/>
</dbReference>
<dbReference type="EMBL" id="REBZ01000166">
    <property type="protein sequence ID" value="TVP82277.1"/>
    <property type="molecule type" value="Genomic_DNA"/>
</dbReference>
<evidence type="ECO:0000313" key="6">
    <source>
        <dbReference type="EMBL" id="TVP82277.1"/>
    </source>
</evidence>
<dbReference type="SUPFAM" id="SSF55331">
    <property type="entry name" value="Tautomerase/MIF"/>
    <property type="match status" value="1"/>
</dbReference>
<dbReference type="NCBIfam" id="NF002571">
    <property type="entry name" value="PRK02220.1"/>
    <property type="match status" value="1"/>
</dbReference>
<organism evidence="6">
    <name type="scientific">Alkalicoccus sp</name>
    <dbReference type="NCBI Taxonomy" id="2005376"/>
    <lineage>
        <taxon>Bacteria</taxon>
        <taxon>Bacillati</taxon>
        <taxon>Bacillota</taxon>
        <taxon>Bacilli</taxon>
        <taxon>Bacillales</taxon>
        <taxon>Bacillaceae</taxon>
        <taxon>Alkalicoccus</taxon>
    </lineage>
</organism>
<dbReference type="Pfam" id="PF01361">
    <property type="entry name" value="Tautomerase"/>
    <property type="match status" value="1"/>
</dbReference>
<comment type="similarity">
    <text evidence="1 4">Belongs to the 4-oxalocrotonate tautomerase family.</text>
</comment>
<protein>
    <recommendedName>
        <fullName evidence="4">Tautomerase</fullName>
        <ecNumber evidence="4">5.3.2.-</ecNumber>
    </recommendedName>
</protein>
<evidence type="ECO:0000259" key="5">
    <source>
        <dbReference type="Pfam" id="PF01361"/>
    </source>
</evidence>
<dbReference type="PANTHER" id="PTHR35530:SF1">
    <property type="entry name" value="2-HYDROXYMUCONATE TAUTOMERASE"/>
    <property type="match status" value="1"/>
</dbReference>
<feature type="active site" description="Proton acceptor; via imino nitrogen" evidence="3">
    <location>
        <position position="2"/>
    </location>
</feature>
<accession>A0A651DHR3</accession>
<reference evidence="6" key="1">
    <citation type="submission" date="2018-10" db="EMBL/GenBank/DDBJ databases">
        <title>Metagenomes of soda lake microbial mats from the interior of British Columbia, Canada.</title>
        <authorList>
            <person name="Zorz J.K."/>
            <person name="Sharp C."/>
            <person name="Kleiner M."/>
            <person name="Dong X."/>
            <person name="Strous M."/>
        </authorList>
    </citation>
    <scope>NUCLEOTIDE SEQUENCE</scope>
    <source>
        <strain evidence="6">LCM1.Bin51</strain>
    </source>
</reference>
<dbReference type="PANTHER" id="PTHR35530">
    <property type="entry name" value="TAUTOMERASE-RELATED"/>
    <property type="match status" value="1"/>
</dbReference>
<dbReference type="InterPro" id="IPR018191">
    <property type="entry name" value="4-OT"/>
</dbReference>
<sequence length="62" mass="6830">MPIVTVQMLEGRTDEQKRALVDEVTTAVSGTIQAPKERISVVIEEMKPENFGQSGVRASDKQ</sequence>
<keyword evidence="2 4" id="KW-0413">Isomerase</keyword>
<evidence type="ECO:0000256" key="1">
    <source>
        <dbReference type="ARBA" id="ARBA00006723"/>
    </source>
</evidence>
<evidence type="ECO:0000256" key="4">
    <source>
        <dbReference type="RuleBase" id="RU362032"/>
    </source>
</evidence>
<dbReference type="AlphaFoldDB" id="A0A651DHR3"/>
<comment type="caution">
    <text evidence="6">The sequence shown here is derived from an EMBL/GenBank/DDBJ whole genome shotgun (WGS) entry which is preliminary data.</text>
</comment>
<feature type="domain" description="4-oxalocrotonate tautomerase-like" evidence="5">
    <location>
        <begin position="2"/>
        <end position="60"/>
    </location>
</feature>